<evidence type="ECO:0000259" key="2">
    <source>
        <dbReference type="Pfam" id="PF00078"/>
    </source>
</evidence>
<dbReference type="AlphaFoldDB" id="A0A438J2N0"/>
<evidence type="ECO:0000313" key="4">
    <source>
        <dbReference type="EMBL" id="RVX03209.1"/>
    </source>
</evidence>
<dbReference type="InterPro" id="IPR000477">
    <property type="entry name" value="RT_dom"/>
</dbReference>
<feature type="coiled-coil region" evidence="1">
    <location>
        <begin position="47"/>
        <end position="74"/>
    </location>
</feature>
<keyword evidence="1" id="KW-0175">Coiled coil</keyword>
<dbReference type="Pfam" id="PF13966">
    <property type="entry name" value="zf-RVT"/>
    <property type="match status" value="1"/>
</dbReference>
<dbReference type="InterPro" id="IPR026960">
    <property type="entry name" value="RVT-Znf"/>
</dbReference>
<sequence>MQQILTIQQGCKKKEKVHKLWVRAGNLISFNYPHLKTLPHGFEGYSSHCIAEKLKALKKDLKNWNKEVAKENENPLTPGDVEAKNLALEDYKKWALLEETSWRQKSRAIWLKEGDKNTKYFHKMANAKVRRNFLSKIKVNGVNLSSLEDIKEGVCRAYQSLLSNSGDWRPSINGLNFKELGEGLASSLEVMFSEEEIFAALSSFCGDKAPSPDGFTIAFWLFCWDVVKPEILGLFREFYLHGTFQRSLNSTFLLLIPKKEGTEDLRDFRPISLVGSVYKLLAKILDVVLIANEALDSRLKGNNPGLLLKMDIEKAFDHVKWDFLMNVMSKMGFGHRWIKIKSQSEQTEAIPVGEGIPMETLASVLGCKIGSLPTSYLGLPLGAPYKSTRVWDAVEERFRKRLSLWKRQYLSKGGRLTLLKSTLSSLPTYFLSLFVIPKKVCARLEKIQRDFLWGGGALENKPHLVSWKAICATKKEGGLGIRSLSTFNNALLGKWLWRLANENESLWKQIISSKYDLQEGGWCSKGVRDRYGVGVWKAIRNGLVVWKSSSGISFPILFNLSVNKEGWVAEAWEEDKVGGSWGLRFNRHLMIGRASFFGWEVAWNRLLTTDRLKRFGWNIPNRCFLCKQEEETTDHLSVLRESQNVMASDLLPFWGAMGDALLCEKKPPGLAWFFCGQEKRESLESCPPLPDVDHLERNE</sequence>
<accession>A0A438J2N0</accession>
<dbReference type="PANTHER" id="PTHR33116:SF78">
    <property type="entry name" value="OS12G0587133 PROTEIN"/>
    <property type="match status" value="1"/>
</dbReference>
<dbReference type="Proteomes" id="UP000288805">
    <property type="component" value="Unassembled WGS sequence"/>
</dbReference>
<evidence type="ECO:0000256" key="1">
    <source>
        <dbReference type="SAM" id="Coils"/>
    </source>
</evidence>
<proteinExistence type="predicted"/>
<gene>
    <name evidence="4" type="primary">VvCHDp000001_614</name>
    <name evidence="4" type="ORF">CK203_016619</name>
</gene>
<comment type="caution">
    <text evidence="4">The sequence shown here is derived from an EMBL/GenBank/DDBJ whole genome shotgun (WGS) entry which is preliminary data.</text>
</comment>
<feature type="domain" description="Reverse transcriptase zinc-binding" evidence="3">
    <location>
        <begin position="591"/>
        <end position="638"/>
    </location>
</feature>
<evidence type="ECO:0000259" key="3">
    <source>
        <dbReference type="Pfam" id="PF13966"/>
    </source>
</evidence>
<feature type="domain" description="Reverse transcriptase" evidence="2">
    <location>
        <begin position="256"/>
        <end position="340"/>
    </location>
</feature>
<dbReference type="EMBL" id="QGNW01000067">
    <property type="protein sequence ID" value="RVX03209.1"/>
    <property type="molecule type" value="Genomic_DNA"/>
</dbReference>
<dbReference type="Pfam" id="PF00078">
    <property type="entry name" value="RVT_1"/>
    <property type="match status" value="1"/>
</dbReference>
<evidence type="ECO:0000313" key="5">
    <source>
        <dbReference type="Proteomes" id="UP000288805"/>
    </source>
</evidence>
<organism evidence="4 5">
    <name type="scientific">Vitis vinifera</name>
    <name type="common">Grape</name>
    <dbReference type="NCBI Taxonomy" id="29760"/>
    <lineage>
        <taxon>Eukaryota</taxon>
        <taxon>Viridiplantae</taxon>
        <taxon>Streptophyta</taxon>
        <taxon>Embryophyta</taxon>
        <taxon>Tracheophyta</taxon>
        <taxon>Spermatophyta</taxon>
        <taxon>Magnoliopsida</taxon>
        <taxon>eudicotyledons</taxon>
        <taxon>Gunneridae</taxon>
        <taxon>Pentapetalae</taxon>
        <taxon>rosids</taxon>
        <taxon>Vitales</taxon>
        <taxon>Vitaceae</taxon>
        <taxon>Viteae</taxon>
        <taxon>Vitis</taxon>
    </lineage>
</organism>
<protein>
    <submittedName>
        <fullName evidence="4">Putative ribonuclease H protein</fullName>
    </submittedName>
</protein>
<reference evidence="4 5" key="1">
    <citation type="journal article" date="2018" name="PLoS Genet.">
        <title>Population sequencing reveals clonal diversity and ancestral inbreeding in the grapevine cultivar Chardonnay.</title>
        <authorList>
            <person name="Roach M.J."/>
            <person name="Johnson D.L."/>
            <person name="Bohlmann J."/>
            <person name="van Vuuren H.J."/>
            <person name="Jones S.J."/>
            <person name="Pretorius I.S."/>
            <person name="Schmidt S.A."/>
            <person name="Borneman A.R."/>
        </authorList>
    </citation>
    <scope>NUCLEOTIDE SEQUENCE [LARGE SCALE GENOMIC DNA]</scope>
    <source>
        <strain evidence="5">cv. Chardonnay</strain>
        <tissue evidence="4">Leaf</tissue>
    </source>
</reference>
<dbReference type="PANTHER" id="PTHR33116">
    <property type="entry name" value="REVERSE TRANSCRIPTASE ZINC-BINDING DOMAIN-CONTAINING PROTEIN-RELATED-RELATED"/>
    <property type="match status" value="1"/>
</dbReference>
<name>A0A438J2N0_VITVI</name>